<dbReference type="InParanoid" id="B4N1I2"/>
<feature type="region of interest" description="Disordered" evidence="1">
    <location>
        <begin position="401"/>
        <end position="457"/>
    </location>
</feature>
<feature type="region of interest" description="Disordered" evidence="1">
    <location>
        <begin position="42"/>
        <end position="62"/>
    </location>
</feature>
<dbReference type="OrthoDB" id="7861355at2759"/>
<sequence length="599" mass="67666">MKPEQLNRLMRANKRMQPWFLRSTNELFENAVRSYYARSSSVLPYNPDSRDTKGRQENPGPVRTLKAAERERCSHIGGTYPRTHKQMADQASIANSSNLIETVMQASRRRSMSFSMGAARNYNIYGESLLSGSSSSCSSGMGSGVNIIDHHLGPKSNRKRLNDLEIPQDDNDNGDMTLFSGRSMSLPPRPLHSALKLGLVSFVKQNPPSRLHHMNALEKSTKVAAAAKATVAARSYSNNVAEAERLMVIDKALKQRLAVRFNQDNRDENDANTGERRFRFGLGLDLNNNKKQQQHAMGEMKDPPTRFQTLGLGERIKQFECIQFADGPVTNYAFNRHAGYIKPYHSAQYAQRKQLGFKNVLHTNHRQRSNCNYSTITSMSRKLIESPPPLRPLAPMVIRRTQHQQRSLTDGQQNNEEEPEGQQKQKKKKTKLKEQLQENTETTTTLKSKTKSKKTSTSYDALQIAIDKNKMSRVCRHAHMKDKSKACPLPAILMKRASKSHQQQQLQEQQQHEKQIPSTPLKLGNQLLMSSTSQVSAYNRAIKSQTLREQALEQAQLIAEQPFCRMANNNSSNNINANRGNSNNNNYKSLLGTVSCKSL</sequence>
<evidence type="ECO:0000256" key="1">
    <source>
        <dbReference type="SAM" id="MobiDB-lite"/>
    </source>
</evidence>
<keyword evidence="3" id="KW-1185">Reference proteome</keyword>
<dbReference type="eggNOG" id="ENOG502QPW5">
    <property type="taxonomic scope" value="Eukaryota"/>
</dbReference>
<gene>
    <name evidence="2" type="primary">Dwil\GK16291</name>
    <name evidence="2" type="ORF">Dwil_GK16291</name>
</gene>
<feature type="compositionally biased region" description="Low complexity" evidence="1">
    <location>
        <begin position="437"/>
        <end position="447"/>
    </location>
</feature>
<dbReference type="Proteomes" id="UP000007798">
    <property type="component" value="Unassembled WGS sequence"/>
</dbReference>
<organism evidence="2 3">
    <name type="scientific">Drosophila willistoni</name>
    <name type="common">Fruit fly</name>
    <dbReference type="NCBI Taxonomy" id="7260"/>
    <lineage>
        <taxon>Eukaryota</taxon>
        <taxon>Metazoa</taxon>
        <taxon>Ecdysozoa</taxon>
        <taxon>Arthropoda</taxon>
        <taxon>Hexapoda</taxon>
        <taxon>Insecta</taxon>
        <taxon>Pterygota</taxon>
        <taxon>Neoptera</taxon>
        <taxon>Endopterygota</taxon>
        <taxon>Diptera</taxon>
        <taxon>Brachycera</taxon>
        <taxon>Muscomorpha</taxon>
        <taxon>Ephydroidea</taxon>
        <taxon>Drosophilidae</taxon>
        <taxon>Drosophila</taxon>
        <taxon>Sophophora</taxon>
    </lineage>
</organism>
<dbReference type="HOGENOM" id="CLU_356137_0_0_1"/>
<feature type="region of interest" description="Disordered" evidence="1">
    <location>
        <begin position="497"/>
        <end position="517"/>
    </location>
</feature>
<evidence type="ECO:0000313" key="2">
    <source>
        <dbReference type="EMBL" id="EDW78221.2"/>
    </source>
</evidence>
<proteinExistence type="predicted"/>
<dbReference type="EMBL" id="CH963925">
    <property type="protein sequence ID" value="EDW78221.2"/>
    <property type="molecule type" value="Genomic_DNA"/>
</dbReference>
<name>B4N1I2_DROWI</name>
<protein>
    <submittedName>
        <fullName evidence="2">Uncharacterized protein</fullName>
    </submittedName>
</protein>
<feature type="compositionally biased region" description="Low complexity" evidence="1">
    <location>
        <begin position="500"/>
        <end position="509"/>
    </location>
</feature>
<accession>B4N1I2</accession>
<evidence type="ECO:0000313" key="3">
    <source>
        <dbReference type="Proteomes" id="UP000007798"/>
    </source>
</evidence>
<reference evidence="2 3" key="1">
    <citation type="journal article" date="2007" name="Nature">
        <title>Evolution of genes and genomes on the Drosophila phylogeny.</title>
        <authorList>
            <consortium name="Drosophila 12 Genomes Consortium"/>
            <person name="Clark A.G."/>
            <person name="Eisen M.B."/>
            <person name="Smith D.R."/>
            <person name="Bergman C.M."/>
            <person name="Oliver B."/>
            <person name="Markow T.A."/>
            <person name="Kaufman T.C."/>
            <person name="Kellis M."/>
            <person name="Gelbart W."/>
            <person name="Iyer V.N."/>
            <person name="Pollard D.A."/>
            <person name="Sackton T.B."/>
            <person name="Larracuente A.M."/>
            <person name="Singh N.D."/>
            <person name="Abad J.P."/>
            <person name="Abt D.N."/>
            <person name="Adryan B."/>
            <person name="Aguade M."/>
            <person name="Akashi H."/>
            <person name="Anderson W.W."/>
            <person name="Aquadro C.F."/>
            <person name="Ardell D.H."/>
            <person name="Arguello R."/>
            <person name="Artieri C.G."/>
            <person name="Barbash D.A."/>
            <person name="Barker D."/>
            <person name="Barsanti P."/>
            <person name="Batterham P."/>
            <person name="Batzoglou S."/>
            <person name="Begun D."/>
            <person name="Bhutkar A."/>
            <person name="Blanco E."/>
            <person name="Bosak S.A."/>
            <person name="Bradley R.K."/>
            <person name="Brand A.D."/>
            <person name="Brent M.R."/>
            <person name="Brooks A.N."/>
            <person name="Brown R.H."/>
            <person name="Butlin R.K."/>
            <person name="Caggese C."/>
            <person name="Calvi B.R."/>
            <person name="Bernardo de Carvalho A."/>
            <person name="Caspi A."/>
            <person name="Castrezana S."/>
            <person name="Celniker S.E."/>
            <person name="Chang J.L."/>
            <person name="Chapple C."/>
            <person name="Chatterji S."/>
            <person name="Chinwalla A."/>
            <person name="Civetta A."/>
            <person name="Clifton S.W."/>
            <person name="Comeron J.M."/>
            <person name="Costello J.C."/>
            <person name="Coyne J.A."/>
            <person name="Daub J."/>
            <person name="David R.G."/>
            <person name="Delcher A.L."/>
            <person name="Delehaunty K."/>
            <person name="Do C.B."/>
            <person name="Ebling H."/>
            <person name="Edwards K."/>
            <person name="Eickbush T."/>
            <person name="Evans J.D."/>
            <person name="Filipski A."/>
            <person name="Findeiss S."/>
            <person name="Freyhult E."/>
            <person name="Fulton L."/>
            <person name="Fulton R."/>
            <person name="Garcia A.C."/>
            <person name="Gardiner A."/>
            <person name="Garfield D.A."/>
            <person name="Garvin B.E."/>
            <person name="Gibson G."/>
            <person name="Gilbert D."/>
            <person name="Gnerre S."/>
            <person name="Godfrey J."/>
            <person name="Good R."/>
            <person name="Gotea V."/>
            <person name="Gravely B."/>
            <person name="Greenberg A.J."/>
            <person name="Griffiths-Jones S."/>
            <person name="Gross S."/>
            <person name="Guigo R."/>
            <person name="Gustafson E.A."/>
            <person name="Haerty W."/>
            <person name="Hahn M.W."/>
            <person name="Halligan D.L."/>
            <person name="Halpern A.L."/>
            <person name="Halter G.M."/>
            <person name="Han M.V."/>
            <person name="Heger A."/>
            <person name="Hillier L."/>
            <person name="Hinrichs A.S."/>
            <person name="Holmes I."/>
            <person name="Hoskins R.A."/>
            <person name="Hubisz M.J."/>
            <person name="Hultmark D."/>
            <person name="Huntley M.A."/>
            <person name="Jaffe D.B."/>
            <person name="Jagadeeshan S."/>
            <person name="Jeck W.R."/>
            <person name="Johnson J."/>
            <person name="Jones C.D."/>
            <person name="Jordan W.C."/>
            <person name="Karpen G.H."/>
            <person name="Kataoka E."/>
            <person name="Keightley P.D."/>
            <person name="Kheradpour P."/>
            <person name="Kirkness E.F."/>
            <person name="Koerich L.B."/>
            <person name="Kristiansen K."/>
            <person name="Kudrna D."/>
            <person name="Kulathinal R.J."/>
            <person name="Kumar S."/>
            <person name="Kwok R."/>
            <person name="Lander E."/>
            <person name="Langley C.H."/>
            <person name="Lapoint R."/>
            <person name="Lazzaro B.P."/>
            <person name="Lee S.J."/>
            <person name="Levesque L."/>
            <person name="Li R."/>
            <person name="Lin C.F."/>
            <person name="Lin M.F."/>
            <person name="Lindblad-Toh K."/>
            <person name="Llopart A."/>
            <person name="Long M."/>
            <person name="Low L."/>
            <person name="Lozovsky E."/>
            <person name="Lu J."/>
            <person name="Luo M."/>
            <person name="Machado C.A."/>
            <person name="Makalowski W."/>
            <person name="Marzo M."/>
            <person name="Matsuda M."/>
            <person name="Matzkin L."/>
            <person name="McAllister B."/>
            <person name="McBride C.S."/>
            <person name="McKernan B."/>
            <person name="McKernan K."/>
            <person name="Mendez-Lago M."/>
            <person name="Minx P."/>
            <person name="Mollenhauer M.U."/>
            <person name="Montooth K."/>
            <person name="Mount S.M."/>
            <person name="Mu X."/>
            <person name="Myers E."/>
            <person name="Negre B."/>
            <person name="Newfeld S."/>
            <person name="Nielsen R."/>
            <person name="Noor M.A."/>
            <person name="O'Grady P."/>
            <person name="Pachter L."/>
            <person name="Papaceit M."/>
            <person name="Parisi M.J."/>
            <person name="Parisi M."/>
            <person name="Parts L."/>
            <person name="Pedersen J.S."/>
            <person name="Pesole G."/>
            <person name="Phillippy A.M."/>
            <person name="Ponting C.P."/>
            <person name="Pop M."/>
            <person name="Porcelli D."/>
            <person name="Powell J.R."/>
            <person name="Prohaska S."/>
            <person name="Pruitt K."/>
            <person name="Puig M."/>
            <person name="Quesneville H."/>
            <person name="Ram K.R."/>
            <person name="Rand D."/>
            <person name="Rasmussen M.D."/>
            <person name="Reed L.K."/>
            <person name="Reenan R."/>
            <person name="Reily A."/>
            <person name="Remington K.A."/>
            <person name="Rieger T.T."/>
            <person name="Ritchie M.G."/>
            <person name="Robin C."/>
            <person name="Rogers Y.H."/>
            <person name="Rohde C."/>
            <person name="Rozas J."/>
            <person name="Rubenfield M.J."/>
            <person name="Ruiz A."/>
            <person name="Russo S."/>
            <person name="Salzberg S.L."/>
            <person name="Sanchez-Gracia A."/>
            <person name="Saranga D.J."/>
            <person name="Sato H."/>
            <person name="Schaeffer S.W."/>
            <person name="Schatz M.C."/>
            <person name="Schlenke T."/>
            <person name="Schwartz R."/>
            <person name="Segarra C."/>
            <person name="Singh R.S."/>
            <person name="Sirot L."/>
            <person name="Sirota M."/>
            <person name="Sisneros N.B."/>
            <person name="Smith C.D."/>
            <person name="Smith T.F."/>
            <person name="Spieth J."/>
            <person name="Stage D.E."/>
            <person name="Stark A."/>
            <person name="Stephan W."/>
            <person name="Strausberg R.L."/>
            <person name="Strempel S."/>
            <person name="Sturgill D."/>
            <person name="Sutton G."/>
            <person name="Sutton G.G."/>
            <person name="Tao W."/>
            <person name="Teichmann S."/>
            <person name="Tobari Y.N."/>
            <person name="Tomimura Y."/>
            <person name="Tsolas J.M."/>
            <person name="Valente V.L."/>
            <person name="Venter E."/>
            <person name="Venter J.C."/>
            <person name="Vicario S."/>
            <person name="Vieira F.G."/>
            <person name="Vilella A.J."/>
            <person name="Villasante A."/>
            <person name="Walenz B."/>
            <person name="Wang J."/>
            <person name="Wasserman M."/>
            <person name="Watts T."/>
            <person name="Wilson D."/>
            <person name="Wilson R.K."/>
            <person name="Wing R.A."/>
            <person name="Wolfner M.F."/>
            <person name="Wong A."/>
            <person name="Wong G.K."/>
            <person name="Wu C.I."/>
            <person name="Wu G."/>
            <person name="Yamamoto D."/>
            <person name="Yang H.P."/>
            <person name="Yang S.P."/>
            <person name="Yorke J.A."/>
            <person name="Yoshida K."/>
            <person name="Zdobnov E."/>
            <person name="Zhang P."/>
            <person name="Zhang Y."/>
            <person name="Zimin A.V."/>
            <person name="Baldwin J."/>
            <person name="Abdouelleil A."/>
            <person name="Abdulkadir J."/>
            <person name="Abebe A."/>
            <person name="Abera B."/>
            <person name="Abreu J."/>
            <person name="Acer S.C."/>
            <person name="Aftuck L."/>
            <person name="Alexander A."/>
            <person name="An P."/>
            <person name="Anderson E."/>
            <person name="Anderson S."/>
            <person name="Arachi H."/>
            <person name="Azer M."/>
            <person name="Bachantsang P."/>
            <person name="Barry A."/>
            <person name="Bayul T."/>
            <person name="Berlin A."/>
            <person name="Bessette D."/>
            <person name="Bloom T."/>
            <person name="Blye J."/>
            <person name="Boguslavskiy L."/>
            <person name="Bonnet C."/>
            <person name="Boukhgalter B."/>
            <person name="Bourzgui I."/>
            <person name="Brown A."/>
            <person name="Cahill P."/>
            <person name="Channer S."/>
            <person name="Cheshatsang Y."/>
            <person name="Chuda L."/>
            <person name="Citroen M."/>
            <person name="Collymore A."/>
            <person name="Cooke P."/>
            <person name="Costello M."/>
            <person name="D'Aco K."/>
            <person name="Daza R."/>
            <person name="De Haan G."/>
            <person name="DeGray S."/>
            <person name="DeMaso C."/>
            <person name="Dhargay N."/>
            <person name="Dooley K."/>
            <person name="Dooley E."/>
            <person name="Doricent M."/>
            <person name="Dorje P."/>
            <person name="Dorjee K."/>
            <person name="Dupes A."/>
            <person name="Elong R."/>
            <person name="Falk J."/>
            <person name="Farina A."/>
            <person name="Faro S."/>
            <person name="Ferguson D."/>
            <person name="Fisher S."/>
            <person name="Foley C.D."/>
            <person name="Franke A."/>
            <person name="Friedrich D."/>
            <person name="Gadbois L."/>
            <person name="Gearin G."/>
            <person name="Gearin C.R."/>
            <person name="Giannoukos G."/>
            <person name="Goode T."/>
            <person name="Graham J."/>
            <person name="Grandbois E."/>
            <person name="Grewal S."/>
            <person name="Gyaltsen K."/>
            <person name="Hafez N."/>
            <person name="Hagos B."/>
            <person name="Hall J."/>
            <person name="Henson C."/>
            <person name="Hollinger A."/>
            <person name="Honan T."/>
            <person name="Huard M.D."/>
            <person name="Hughes L."/>
            <person name="Hurhula B."/>
            <person name="Husby M.E."/>
            <person name="Kamat A."/>
            <person name="Kanga B."/>
            <person name="Kashin S."/>
            <person name="Khazanovich D."/>
            <person name="Kisner P."/>
            <person name="Lance K."/>
            <person name="Lara M."/>
            <person name="Lee W."/>
            <person name="Lennon N."/>
            <person name="Letendre F."/>
            <person name="LeVine R."/>
            <person name="Lipovsky A."/>
            <person name="Liu X."/>
            <person name="Liu J."/>
            <person name="Liu S."/>
            <person name="Lokyitsang T."/>
            <person name="Lokyitsang Y."/>
            <person name="Lubonja R."/>
            <person name="Lui A."/>
            <person name="MacDonald P."/>
            <person name="Magnisalis V."/>
            <person name="Maru K."/>
            <person name="Matthews C."/>
            <person name="McCusker W."/>
            <person name="McDonough S."/>
            <person name="Mehta T."/>
            <person name="Meldrim J."/>
            <person name="Meneus L."/>
            <person name="Mihai O."/>
            <person name="Mihalev A."/>
            <person name="Mihova T."/>
            <person name="Mittelman R."/>
            <person name="Mlenga V."/>
            <person name="Montmayeur A."/>
            <person name="Mulrain L."/>
            <person name="Navidi A."/>
            <person name="Naylor J."/>
            <person name="Negash T."/>
            <person name="Nguyen T."/>
            <person name="Nguyen N."/>
            <person name="Nicol R."/>
            <person name="Norbu C."/>
            <person name="Norbu N."/>
            <person name="Novod N."/>
            <person name="O'Neill B."/>
            <person name="Osman S."/>
            <person name="Markiewicz E."/>
            <person name="Oyono O.L."/>
            <person name="Patti C."/>
            <person name="Phunkhang P."/>
            <person name="Pierre F."/>
            <person name="Priest M."/>
            <person name="Raghuraman S."/>
            <person name="Rege F."/>
            <person name="Reyes R."/>
            <person name="Rise C."/>
            <person name="Rogov P."/>
            <person name="Ross K."/>
            <person name="Ryan E."/>
            <person name="Settipalli S."/>
            <person name="Shea T."/>
            <person name="Sherpa N."/>
            <person name="Shi L."/>
            <person name="Shih D."/>
            <person name="Sparrow T."/>
            <person name="Spaulding J."/>
            <person name="Stalker J."/>
            <person name="Stange-Thomann N."/>
            <person name="Stavropoulos S."/>
            <person name="Stone C."/>
            <person name="Strader C."/>
            <person name="Tesfaye S."/>
            <person name="Thomson T."/>
            <person name="Thoulutsang Y."/>
            <person name="Thoulutsang D."/>
            <person name="Topham K."/>
            <person name="Topping I."/>
            <person name="Tsamla T."/>
            <person name="Vassiliev H."/>
            <person name="Vo A."/>
            <person name="Wangchuk T."/>
            <person name="Wangdi T."/>
            <person name="Weiand M."/>
            <person name="Wilkinson J."/>
            <person name="Wilson A."/>
            <person name="Yadav S."/>
            <person name="Young G."/>
            <person name="Yu Q."/>
            <person name="Zembek L."/>
            <person name="Zhong D."/>
            <person name="Zimmer A."/>
            <person name="Zwirko Z."/>
            <person name="Jaffe D.B."/>
            <person name="Alvarez P."/>
            <person name="Brockman W."/>
            <person name="Butler J."/>
            <person name="Chin C."/>
            <person name="Gnerre S."/>
            <person name="Grabherr M."/>
            <person name="Kleber M."/>
            <person name="Mauceli E."/>
            <person name="MacCallum I."/>
        </authorList>
    </citation>
    <scope>NUCLEOTIDE SEQUENCE [LARGE SCALE GENOMIC DNA]</scope>
    <source>
        <strain evidence="3">Tucson 14030-0811.24</strain>
    </source>
</reference>
<dbReference type="AlphaFoldDB" id="B4N1I2"/>